<name>A0A502I926_BRELA</name>
<accession>A0A502I926</accession>
<dbReference type="AlphaFoldDB" id="A0A502I926"/>
<keyword evidence="2" id="KW-1185">Reference proteome</keyword>
<protein>
    <submittedName>
        <fullName evidence="1">Uncharacterized protein</fullName>
    </submittedName>
</protein>
<evidence type="ECO:0000313" key="2">
    <source>
        <dbReference type="Proteomes" id="UP000319432"/>
    </source>
</evidence>
<dbReference type="Proteomes" id="UP000319432">
    <property type="component" value="Chromosome"/>
</dbReference>
<reference evidence="1 2" key="1">
    <citation type="submission" date="2018-11" db="EMBL/GenBank/DDBJ databases">
        <title>Phylogenetic determinants of toxin gene distribution in genomes of Brevibacillus laterosporus.</title>
        <authorList>
            <person name="Glare T.R."/>
            <person name="Durrant A."/>
            <person name="Berry C."/>
            <person name="Palma L."/>
            <person name="Ormskirk M."/>
            <person name="Cox M.O."/>
        </authorList>
    </citation>
    <scope>NUCLEOTIDE SEQUENCE [LARGE SCALE GENOMIC DNA]</scope>
    <source>
        <strain evidence="1 2">1821L</strain>
    </source>
</reference>
<proteinExistence type="predicted"/>
<evidence type="ECO:0000313" key="1">
    <source>
        <dbReference type="EMBL" id="QDX94801.1"/>
    </source>
</evidence>
<organism evidence="1 2">
    <name type="scientific">Brevibacillus laterosporus</name>
    <name type="common">Bacillus laterosporus</name>
    <dbReference type="NCBI Taxonomy" id="1465"/>
    <lineage>
        <taxon>Bacteria</taxon>
        <taxon>Bacillati</taxon>
        <taxon>Bacillota</taxon>
        <taxon>Bacilli</taxon>
        <taxon>Bacillales</taxon>
        <taxon>Paenibacillaceae</taxon>
        <taxon>Brevibacillus</taxon>
    </lineage>
</organism>
<dbReference type="EMBL" id="CP033464">
    <property type="protein sequence ID" value="QDX94801.1"/>
    <property type="molecule type" value="Genomic_DNA"/>
</dbReference>
<sequence>MISREDIMKVQEQMNREVSKLVNIVLLDSQQVAGEISEVTHEGILLSDGRTYMYENIKEINGL</sequence>
<gene>
    <name evidence="1" type="ORF">EEL30_22430</name>
</gene>
<dbReference type="OrthoDB" id="2469589at2"/>